<sequence length="477" mass="54166">MNHTVTGIGTTPGKVLIKYLKMFILNTNVVSVLKKNILQGLFIFIFHCLFNRQVKDALKIKKRRYRAKSIDTGTGTKSFTQVPMQLNQPRTTLDNDKATNDLDKKTSPFLEADRQVQELAQKLAKVDNNNIKTNANKDNIPVKSNFSIFDNVKIENPGPEPPKPSDEDLYVPVSRISQRKASQKSGAQTVEDITQKPSNQDSYHIDHSSKKSDPNDKPFFANSEKTGSDVLDYPRPDRNKLRIDDYDHLRPEMKENSVLRDYTKLQNRPTQSSTTPNYGVFAEPIQRKMPSIEDNSKQTGYYPDPSVYPAPTSRKGLSPTRRTEPVKPAVAPKTKPKPKRIADDEEDKVDPEMAYEALDAHYMGSSIPTKDPYPSKSSRKPKASSSNPNLNKPLYDNHAPKDKWAKMKESKRRGPHPSEIPNQNRRIHSHENLYRSHGPPYQPTEVHILHDARGHPVSRRAPAYHKGWPDGRGGFNY</sequence>
<feature type="compositionally biased region" description="Polar residues" evidence="2">
    <location>
        <begin position="183"/>
        <end position="202"/>
    </location>
</feature>
<dbReference type="HOGENOM" id="CLU_572783_0_0_1"/>
<feature type="compositionally biased region" description="Polar residues" evidence="2">
    <location>
        <begin position="264"/>
        <end position="277"/>
    </location>
</feature>
<feature type="region of interest" description="Disordered" evidence="2">
    <location>
        <begin position="262"/>
        <end position="444"/>
    </location>
</feature>
<protein>
    <submittedName>
        <fullName evidence="3">Uncharacterized protein</fullName>
    </submittedName>
</protein>
<feature type="region of interest" description="Disordered" evidence="2">
    <location>
        <begin position="177"/>
        <end position="239"/>
    </location>
</feature>
<dbReference type="RefSeq" id="XP_009060410.1">
    <property type="nucleotide sequence ID" value="XM_009062162.1"/>
</dbReference>
<feature type="compositionally biased region" description="Basic and acidic residues" evidence="2">
    <location>
        <begin position="203"/>
        <end position="216"/>
    </location>
</feature>
<dbReference type="CTD" id="20236302"/>
<organism evidence="3 4">
    <name type="scientific">Lottia gigantea</name>
    <name type="common">Giant owl limpet</name>
    <dbReference type="NCBI Taxonomy" id="225164"/>
    <lineage>
        <taxon>Eukaryota</taxon>
        <taxon>Metazoa</taxon>
        <taxon>Spiralia</taxon>
        <taxon>Lophotrochozoa</taxon>
        <taxon>Mollusca</taxon>
        <taxon>Gastropoda</taxon>
        <taxon>Patellogastropoda</taxon>
        <taxon>Lottioidea</taxon>
        <taxon>Lottiidae</taxon>
        <taxon>Lottia</taxon>
    </lineage>
</organism>
<feature type="region of interest" description="Disordered" evidence="2">
    <location>
        <begin position="456"/>
        <end position="477"/>
    </location>
</feature>
<dbReference type="Proteomes" id="UP000030746">
    <property type="component" value="Unassembled WGS sequence"/>
</dbReference>
<feature type="coiled-coil region" evidence="1">
    <location>
        <begin position="109"/>
        <end position="136"/>
    </location>
</feature>
<keyword evidence="1" id="KW-0175">Coiled coil</keyword>
<keyword evidence="4" id="KW-1185">Reference proteome</keyword>
<feature type="compositionally biased region" description="Basic and acidic residues" evidence="2">
    <location>
        <begin position="398"/>
        <end position="408"/>
    </location>
</feature>
<dbReference type="GeneID" id="20236302"/>
<dbReference type="Gene3D" id="1.20.1070.10">
    <property type="entry name" value="Rhodopsin 7-helix transmembrane proteins"/>
    <property type="match status" value="1"/>
</dbReference>
<dbReference type="GO" id="GO:0004930">
    <property type="term" value="F:G protein-coupled receptor activity"/>
    <property type="evidence" value="ECO:0007669"/>
    <property type="project" value="InterPro"/>
</dbReference>
<dbReference type="EMBL" id="KB202619">
    <property type="protein sequence ID" value="ESO89385.1"/>
    <property type="molecule type" value="Genomic_DNA"/>
</dbReference>
<evidence type="ECO:0000256" key="1">
    <source>
        <dbReference type="SAM" id="Coils"/>
    </source>
</evidence>
<reference evidence="3 4" key="1">
    <citation type="journal article" date="2013" name="Nature">
        <title>Insights into bilaterian evolution from three spiralian genomes.</title>
        <authorList>
            <person name="Simakov O."/>
            <person name="Marletaz F."/>
            <person name="Cho S.J."/>
            <person name="Edsinger-Gonzales E."/>
            <person name="Havlak P."/>
            <person name="Hellsten U."/>
            <person name="Kuo D.H."/>
            <person name="Larsson T."/>
            <person name="Lv J."/>
            <person name="Arendt D."/>
            <person name="Savage R."/>
            <person name="Osoegawa K."/>
            <person name="de Jong P."/>
            <person name="Grimwood J."/>
            <person name="Chapman J.A."/>
            <person name="Shapiro H."/>
            <person name="Aerts A."/>
            <person name="Otillar R.P."/>
            <person name="Terry A.Y."/>
            <person name="Boore J.L."/>
            <person name="Grigoriev I.V."/>
            <person name="Lindberg D.R."/>
            <person name="Seaver E.C."/>
            <person name="Weisblat D.A."/>
            <person name="Putnam N.H."/>
            <person name="Rokhsar D.S."/>
        </authorList>
    </citation>
    <scope>NUCLEOTIDE SEQUENCE [LARGE SCALE GENOMIC DNA]</scope>
</reference>
<dbReference type="InterPro" id="IPR017983">
    <property type="entry name" value="GPCR_2_secretin-like_CS"/>
</dbReference>
<evidence type="ECO:0000256" key="2">
    <source>
        <dbReference type="SAM" id="MobiDB-lite"/>
    </source>
</evidence>
<evidence type="ECO:0000313" key="3">
    <source>
        <dbReference type="EMBL" id="ESO89385.1"/>
    </source>
</evidence>
<accession>V4A3A5</accession>
<proteinExistence type="predicted"/>
<gene>
    <name evidence="3" type="ORF">LOTGIDRAFT_154495</name>
</gene>
<dbReference type="KEGG" id="lgi:LOTGIDRAFT_154495"/>
<name>V4A3A5_LOTGI</name>
<evidence type="ECO:0000313" key="4">
    <source>
        <dbReference type="Proteomes" id="UP000030746"/>
    </source>
</evidence>
<dbReference type="AlphaFoldDB" id="V4A3A5"/>
<dbReference type="PROSITE" id="PS00650">
    <property type="entry name" value="G_PROTEIN_RECEP_F2_2"/>
    <property type="match status" value="1"/>
</dbReference>